<dbReference type="Gene3D" id="1.25.10.10">
    <property type="entry name" value="Leucine-rich Repeat Variant"/>
    <property type="match status" value="1"/>
</dbReference>
<comment type="function">
    <text evidence="2">RNA-binding nucleolar protein required for pre-rRNA processing. Involved in production of 18S rRNA and assembly of small ribosomal subunit.</text>
</comment>
<feature type="region of interest" description="Disordered" evidence="4">
    <location>
        <begin position="59"/>
        <end position="84"/>
    </location>
</feature>
<feature type="compositionally biased region" description="Low complexity" evidence="4">
    <location>
        <begin position="161"/>
        <end position="182"/>
    </location>
</feature>
<feature type="compositionally biased region" description="Polar residues" evidence="4">
    <location>
        <begin position="33"/>
        <end position="42"/>
    </location>
</feature>
<dbReference type="Pfam" id="PF00806">
    <property type="entry name" value="PUF"/>
    <property type="match status" value="8"/>
</dbReference>
<organism evidence="6 7">
    <name type="scientific">Coniosporium apollinis</name>
    <dbReference type="NCBI Taxonomy" id="61459"/>
    <lineage>
        <taxon>Eukaryota</taxon>
        <taxon>Fungi</taxon>
        <taxon>Dikarya</taxon>
        <taxon>Ascomycota</taxon>
        <taxon>Pezizomycotina</taxon>
        <taxon>Dothideomycetes</taxon>
        <taxon>Dothideomycetes incertae sedis</taxon>
        <taxon>Coniosporium</taxon>
    </lineage>
</organism>
<dbReference type="InterPro" id="IPR011989">
    <property type="entry name" value="ARM-like"/>
</dbReference>
<gene>
    <name evidence="6" type="ORF">H2201_003720</name>
</gene>
<dbReference type="CDD" id="cd07920">
    <property type="entry name" value="Pumilio"/>
    <property type="match status" value="1"/>
</dbReference>
<feature type="repeat" description="Pumilio" evidence="3">
    <location>
        <begin position="689"/>
        <end position="725"/>
    </location>
</feature>
<comment type="caution">
    <text evidence="6">The sequence shown here is derived from an EMBL/GenBank/DDBJ whole genome shotgun (WGS) entry which is preliminary data.</text>
</comment>
<dbReference type="EMBL" id="JAPDRL010000022">
    <property type="protein sequence ID" value="KAJ9666042.1"/>
    <property type="molecule type" value="Genomic_DNA"/>
</dbReference>
<feature type="compositionally biased region" description="Low complexity" evidence="4">
    <location>
        <begin position="59"/>
        <end position="69"/>
    </location>
</feature>
<evidence type="ECO:0000259" key="5">
    <source>
        <dbReference type="PROSITE" id="PS50303"/>
    </source>
</evidence>
<feature type="repeat" description="Pumilio" evidence="3">
    <location>
        <begin position="870"/>
        <end position="907"/>
    </location>
</feature>
<feature type="repeat" description="Pumilio" evidence="3">
    <location>
        <begin position="798"/>
        <end position="833"/>
    </location>
</feature>
<dbReference type="SUPFAM" id="SSF48371">
    <property type="entry name" value="ARM repeat"/>
    <property type="match status" value="1"/>
</dbReference>
<evidence type="ECO:0000256" key="1">
    <source>
        <dbReference type="ARBA" id="ARBA00022737"/>
    </source>
</evidence>
<dbReference type="InterPro" id="IPR016024">
    <property type="entry name" value="ARM-type_fold"/>
</dbReference>
<feature type="region of interest" description="Disordered" evidence="4">
    <location>
        <begin position="137"/>
        <end position="227"/>
    </location>
</feature>
<dbReference type="Proteomes" id="UP001172684">
    <property type="component" value="Unassembled WGS sequence"/>
</dbReference>
<dbReference type="InterPro" id="IPR033133">
    <property type="entry name" value="PUM-HD"/>
</dbReference>
<evidence type="ECO:0000256" key="4">
    <source>
        <dbReference type="SAM" id="MobiDB-lite"/>
    </source>
</evidence>
<dbReference type="InterPro" id="IPR001313">
    <property type="entry name" value="Pumilio_RNA-bd_rpt"/>
</dbReference>
<feature type="compositionally biased region" description="Polar residues" evidence="4">
    <location>
        <begin position="488"/>
        <end position="499"/>
    </location>
</feature>
<dbReference type="PANTHER" id="PTHR12537:SF13">
    <property type="entry name" value="PUMILIO HOMOLOGY DOMAIN FAMILY MEMBER 4"/>
    <property type="match status" value="1"/>
</dbReference>
<evidence type="ECO:0000256" key="3">
    <source>
        <dbReference type="PROSITE-ProRule" id="PRU00317"/>
    </source>
</evidence>
<feature type="region of interest" description="Disordered" evidence="4">
    <location>
        <begin position="468"/>
        <end position="499"/>
    </location>
</feature>
<dbReference type="PROSITE" id="PS50303">
    <property type="entry name" value="PUM_HD"/>
    <property type="match status" value="1"/>
</dbReference>
<sequence length="1022" mass="113104">MGFQGLGDRTDDTRFRNPQSSREDTSFLRGIGSQMQAQTPSASDARASLHRRFTTNTVPQLSSLSPLSPIAQQRRAAAEPVSDLSSATFHKVQLLEKKKLEFEFLREQRRRFAAEMQLIDLQSKREEDEMHRLAQDLSHIRTSGHQSEPTTPPEYRDNGFPSAFSRPSRFSSASMTSPPGSSILPNRPSRAGSQVTSPPQAYKTQPISHLSSKSMPGSRRNSDEEDDEDLFDYAVSTMNPRSGVALNRNSMPVTGYDLQNRFTHEMPDLASVLGHINTAGFLFDDEDHSAKKNQTSPNFKSYLQMNTTDDKFPILVRRDGNDMHLSASSAALDLALSQSPGPDAPNGWPSFVRHRAGQHSMPMNQLQDTAADDYEPEEVGGNGVATPTKSMAVNRRSLEVKFSPFGENKRPGLLASPPHGSANGMPKLQSSYSTNDIPTMKNTNGVNASVGLPQKTHAEQHFHNHNASMGRIPQNAVGNRQSRDLSGGDSQEQKSPYQQIHSALHAGAAPFGPPMTSAAANSAMTSSALAQYAAPAYYGGYGMAMMGMGMGMGNMQQAQWNNQMPMYSGGYGGYGQGYQQFPQGRMHDNQSRTLVDRRRRPDHGDVDSRFANMALESVEDEILGLCKDQHGCRFLQKKLEERKPEHVQLIFEKVNAYVVELMTDPFGNYLCQKLLEYTNDEQRTVLINNAAPQMVTIALNQHGTRALQKMIEFISTPEQIQTIIHAFGDQVVTLIQDLNGNHVIQKCLNHLTAQDAQFIFNAVGEHCITVGTHRHGCCVLQRCIDHASGPQKIQLVRQITQNAFALVQDPFGNYVVQYILDLNESSFTHPLCAAFRGHVPALSKQKFSSNVIEKCIRVADIEFRRALIEELMHPNELEKLLRDPFANYVVQTAMDHADPEMKVRLIDAIRPILPGIRQTPYGRRIQQKIQDAETRRMSALGGTMSALDAPPAQAPLQLTAGFHTGFQSPASSYATATNNYGANIASPQPHRLSNPPLPNHLQNTVQQPFFGRGGQANGINYF</sequence>
<proteinExistence type="predicted"/>
<feature type="domain" description="PUM-HD" evidence="5">
    <location>
        <begin position="589"/>
        <end position="933"/>
    </location>
</feature>
<accession>A0ABQ9NV96</accession>
<feature type="region of interest" description="Disordered" evidence="4">
    <location>
        <begin position="404"/>
        <end position="443"/>
    </location>
</feature>
<feature type="repeat" description="Pumilio" evidence="3">
    <location>
        <begin position="834"/>
        <end position="869"/>
    </location>
</feature>
<dbReference type="InterPro" id="IPR033712">
    <property type="entry name" value="Pumilio_RNA-bd"/>
</dbReference>
<feature type="compositionally biased region" description="Polar residues" evidence="4">
    <location>
        <begin position="428"/>
        <end position="443"/>
    </location>
</feature>
<feature type="repeat" description="Pumilio" evidence="3">
    <location>
        <begin position="726"/>
        <end position="761"/>
    </location>
</feature>
<feature type="compositionally biased region" description="Polar residues" evidence="4">
    <location>
        <begin position="140"/>
        <end position="149"/>
    </location>
</feature>
<reference evidence="6" key="1">
    <citation type="submission" date="2022-10" db="EMBL/GenBank/DDBJ databases">
        <title>Culturing micro-colonial fungi from biological soil crusts in the Mojave desert and describing Neophaeococcomyces mojavensis, and introducing the new genera and species Taxawa tesnikishii.</title>
        <authorList>
            <person name="Kurbessoian T."/>
            <person name="Stajich J.E."/>
        </authorList>
    </citation>
    <scope>NUCLEOTIDE SEQUENCE</scope>
    <source>
        <strain evidence="6">TK_1</strain>
    </source>
</reference>
<feature type="repeat" description="Pumilio" evidence="3">
    <location>
        <begin position="617"/>
        <end position="652"/>
    </location>
</feature>
<dbReference type="PROSITE" id="PS50302">
    <property type="entry name" value="PUM"/>
    <property type="match status" value="8"/>
</dbReference>
<keyword evidence="1" id="KW-0677">Repeat</keyword>
<evidence type="ECO:0000256" key="2">
    <source>
        <dbReference type="ARBA" id="ARBA00024893"/>
    </source>
</evidence>
<keyword evidence="7" id="KW-1185">Reference proteome</keyword>
<evidence type="ECO:0000313" key="6">
    <source>
        <dbReference type="EMBL" id="KAJ9666042.1"/>
    </source>
</evidence>
<dbReference type="SMART" id="SM00025">
    <property type="entry name" value="Pumilio"/>
    <property type="match status" value="8"/>
</dbReference>
<feature type="region of interest" description="Disordered" evidence="4">
    <location>
        <begin position="1"/>
        <end position="47"/>
    </location>
</feature>
<feature type="compositionally biased region" description="Basic and acidic residues" evidence="4">
    <location>
        <begin position="8"/>
        <end position="26"/>
    </location>
</feature>
<feature type="compositionally biased region" description="Polar residues" evidence="4">
    <location>
        <begin position="191"/>
        <end position="215"/>
    </location>
</feature>
<protein>
    <recommendedName>
        <fullName evidence="5">PUM-HD domain-containing protein</fullName>
    </recommendedName>
</protein>
<feature type="repeat" description="Pumilio" evidence="3">
    <location>
        <begin position="653"/>
        <end position="688"/>
    </location>
</feature>
<evidence type="ECO:0000313" key="7">
    <source>
        <dbReference type="Proteomes" id="UP001172684"/>
    </source>
</evidence>
<name>A0ABQ9NV96_9PEZI</name>
<dbReference type="PANTHER" id="PTHR12537">
    <property type="entry name" value="RNA BINDING PROTEIN PUMILIO-RELATED"/>
    <property type="match status" value="1"/>
</dbReference>
<feature type="repeat" description="Pumilio" evidence="3">
    <location>
        <begin position="762"/>
        <end position="797"/>
    </location>
</feature>